<comment type="caution">
    <text evidence="25">The sequence shown here is derived from an EMBL/GenBank/DDBJ whole genome shotgun (WGS) entry which is preliminary data.</text>
</comment>
<dbReference type="Proteomes" id="UP001239994">
    <property type="component" value="Unassembled WGS sequence"/>
</dbReference>
<feature type="binding site" evidence="18">
    <location>
        <position position="862"/>
    </location>
    <ligand>
        <name>ATP</name>
        <dbReference type="ChEBI" id="CHEBI:30616"/>
    </ligand>
</feature>
<keyword evidence="8 19" id="KW-0479">Metal-binding</keyword>
<dbReference type="InterPro" id="IPR001757">
    <property type="entry name" value="P_typ_ATPase"/>
</dbReference>
<evidence type="ECO:0000259" key="24">
    <source>
        <dbReference type="Pfam" id="PF16212"/>
    </source>
</evidence>
<feature type="region of interest" description="Disordered" evidence="20">
    <location>
        <begin position="994"/>
        <end position="1287"/>
    </location>
</feature>
<feature type="transmembrane region" description="Helical" evidence="21">
    <location>
        <begin position="1531"/>
        <end position="1549"/>
    </location>
</feature>
<dbReference type="InterPro" id="IPR023299">
    <property type="entry name" value="ATPase_P-typ_cyto_dom_N"/>
</dbReference>
<feature type="binding site" evidence="18">
    <location>
        <position position="725"/>
    </location>
    <ligand>
        <name>ATP</name>
        <dbReference type="ChEBI" id="CHEBI:30616"/>
    </ligand>
</feature>
<feature type="binding site" evidence="18">
    <location>
        <position position="587"/>
    </location>
    <ligand>
        <name>ATP</name>
        <dbReference type="ChEBI" id="CHEBI:30616"/>
    </ligand>
</feature>
<feature type="binding site" evidence="18">
    <location>
        <position position="684"/>
    </location>
    <ligand>
        <name>ATP</name>
        <dbReference type="ChEBI" id="CHEBI:30616"/>
    </ligand>
</feature>
<evidence type="ECO:0000313" key="26">
    <source>
        <dbReference type="Proteomes" id="UP001239994"/>
    </source>
</evidence>
<evidence type="ECO:0000256" key="21">
    <source>
        <dbReference type="SAM" id="Phobius"/>
    </source>
</evidence>
<reference evidence="25" key="1">
    <citation type="submission" date="2023-03" db="EMBL/GenBank/DDBJ databases">
        <title>Electrophorus voltai genome.</title>
        <authorList>
            <person name="Bian C."/>
        </authorList>
    </citation>
    <scope>NUCLEOTIDE SEQUENCE</scope>
    <source>
        <strain evidence="25">CB-2022</strain>
        <tissue evidence="25">Muscle</tissue>
    </source>
</reference>
<feature type="transmembrane region" description="Helical" evidence="21">
    <location>
        <begin position="1600"/>
        <end position="1620"/>
    </location>
</feature>
<feature type="compositionally biased region" description="Basic and acidic residues" evidence="20">
    <location>
        <begin position="994"/>
        <end position="1025"/>
    </location>
</feature>
<feature type="transmembrane region" description="Helical" evidence="21">
    <location>
        <begin position="1640"/>
        <end position="1660"/>
    </location>
</feature>
<feature type="region of interest" description="Disordered" evidence="20">
    <location>
        <begin position="930"/>
        <end position="951"/>
    </location>
</feature>
<dbReference type="Pfam" id="PF16212">
    <property type="entry name" value="PhoLip_ATPase_C"/>
    <property type="match status" value="1"/>
</dbReference>
<evidence type="ECO:0000256" key="11">
    <source>
        <dbReference type="ARBA" id="ARBA00022842"/>
    </source>
</evidence>
<dbReference type="GO" id="GO:0045332">
    <property type="term" value="P:phospholipid translocation"/>
    <property type="evidence" value="ECO:0007669"/>
    <property type="project" value="TreeGrafter"/>
</dbReference>
<proteinExistence type="inferred from homology"/>
<dbReference type="InterPro" id="IPR006539">
    <property type="entry name" value="P-type_ATPase_IV"/>
</dbReference>
<feature type="binding site" evidence="18">
    <location>
        <position position="1396"/>
    </location>
    <ligand>
        <name>ATP</name>
        <dbReference type="ChEBI" id="CHEBI:30616"/>
    </ligand>
</feature>
<dbReference type="InterPro" id="IPR036412">
    <property type="entry name" value="HAD-like_sf"/>
</dbReference>
<dbReference type="PROSITE" id="PS00154">
    <property type="entry name" value="ATPASE_E1_E2"/>
    <property type="match status" value="1"/>
</dbReference>
<feature type="transmembrane region" description="Helical" evidence="21">
    <location>
        <begin position="1458"/>
        <end position="1478"/>
    </location>
</feature>
<evidence type="ECO:0000256" key="16">
    <source>
        <dbReference type="ARBA" id="ARBA00051303"/>
    </source>
</evidence>
<protein>
    <recommendedName>
        <fullName evidence="5">P-type phospholipid transporter</fullName>
        <ecNumber evidence="5">7.6.2.1</ecNumber>
    </recommendedName>
</protein>
<evidence type="ECO:0000256" key="5">
    <source>
        <dbReference type="ARBA" id="ARBA00012189"/>
    </source>
</evidence>
<feature type="compositionally biased region" description="Basic residues" evidence="20">
    <location>
        <begin position="1819"/>
        <end position="1833"/>
    </location>
</feature>
<evidence type="ECO:0000256" key="8">
    <source>
        <dbReference type="ARBA" id="ARBA00022723"/>
    </source>
</evidence>
<feature type="compositionally biased region" description="Basic and acidic residues" evidence="20">
    <location>
        <begin position="1261"/>
        <end position="1287"/>
    </location>
</feature>
<evidence type="ECO:0000256" key="12">
    <source>
        <dbReference type="ARBA" id="ARBA00022967"/>
    </source>
</evidence>
<feature type="binding site" evidence="18">
    <location>
        <position position="1395"/>
    </location>
    <ligand>
        <name>ATP</name>
        <dbReference type="ChEBI" id="CHEBI:30616"/>
    </ligand>
</feature>
<sequence length="1851" mass="211930">MSEGLLRPHPPLSPFSFPSTAKYNVLTFLPRFLYSQFRRAANSFFLFIALLQTDHKHVRVHAHPCTTPDDDDDEGREHQNASLRTLTCAFQQIPDVSPTGRWTTLVPLLFILVVAAVKEVIEDLVRKPPPRSLQSGMPSTRQRGPELTLLCILLVLREGALSILGWCEQPGRVRGSCCDPKSRSGLDLAGRLAARSAPRPVKRHKADSVVNKKETQVLRNGAWEIVHWEKVEVGDIVKVSAKGYIPADAVLLCSSEPQGMCYIETSNLDGETNLKIRQGLQITAEIKDIESLMRLSGRMECESPNRHLYEFVGNIRLDGHSTVPLGPDQILLRGAQLRNTQWVHGIVVYTGHDTKLMQNSTRPPLKLSNVERITNFQILVLFGCLLAISLVCSIGQTIWKYQCGDDAWYMDLNLTLRSATLGFATADSSGENTPQSPQLKPGTLLFKGLPAASNGRRLLALFGFFFCLARPSRAVRTAGLLVGGVDRAAALELLCVSYNDADAAGLALRNGGAANFGLNFLTFIILFNNLIPISLLVTLEVIKFIQAFFINWDTDMLYEATNTPAMARTSNLNEELGQVKYIFSDKTGTLTCNVMQFKKCTIAGVAYGHTPEADDGSLAEEDCHSSQSTEEAGFNDPSLLENLQSNHPTAPVIMEFMTMMAICHTAVPERNGDTIIYQAASPDEGALVRAARQLGFVFSARTPDSVIVEALGEGEKYELLHVLEFTSARKRMSVIMRTPSGKIRLYCKGADTVVYDRLADNSRYKDITLKHLEQFATEGLRTLCFAVTDITESVYQQWQEVHHRACTSLQNRALKLEESYELIEKNLQLLGATAIEDKLQDRVPETIETLIKADIKIWILTGDKQETAINIVLLRLFRTLLSLTRRDLKHTRTSSRPQAMRPVAQAFRALRVRVLRTEREGTVAPPVRPCRLDVGPVGPVNGTVVFDQRERERERRGRKREREREKRKREREREEEERERERRGREREREKRKGEREKRKGEREREREKRKEEREREEEGRERERRGRKREREKRKEEREREEEGRERERRGKEKREKRKEEREREEEGREREKRKEEEREEEGRERERRGRKREREKRKEEGEREKRKGKGREGREREEEGRGERERKGKKGGREREKRKEERERRGRKREREEEGREREKRKEEREEGKGRGKEKGRGKKREKRKEEREREEEGREGREREKRKEEGEREREEEGRGRERERRGRKREREREKRKEEGERERRGRKRERERRGRKREGYRKEERRKGEESGGESESARWEEEEKGHSCKLLTKNMGLLVINEESLDGTRETLSHHCNMLGDALHKENDFALVIDGKTLKYALTFGVRQYFLDLALSCKAVICCRVSPLQKSEVVEMVKKHVKVITLAIGDGANDVGMIQTAHVGVGISGNEGLQAANSSDYSIAQFKYLKNLLLVHGAWNYNRVAKCILYCFYKNIVLYIIEIWFAFVNGFSGQILFERWCIGLYNVIFTALPPLTLGIFERSCRKENMLKYPELYKTSQNAMGFNTKVFWAHCLNGLFHSVILFWFPLKAFQHDTVFGNGKTPDYLLLGNMVYTFVVITVCLKAGLETSSWTMFSHIAIWGSIALWVVFFGIYSSLWPLIPFAPDMSGEADMMFSSGVFWTGLLFIPITSLVFDLAYKVIKKACFKTLVDEVQVLEALSKDPGAVVHGKSLTERAQLLKNVFKKSTVSLYRSDSMQQSLLHGYAFSQDENGVVSQSEVIRAYDTTKQRTNECPGSALAEVGEGLAPAEGFRLQGEEILLGEEEGGALVVLLELRVPMRKRVREATLRGRVRRRRGWGHHGLGRHQGHRGGRGGGRGQQEPLGCVLLAA</sequence>
<keyword evidence="13 21" id="KW-1133">Transmembrane helix</keyword>
<evidence type="ECO:0000256" key="6">
    <source>
        <dbReference type="ARBA" id="ARBA00022475"/>
    </source>
</evidence>
<feature type="binding site" evidence="18">
    <location>
        <position position="781"/>
    </location>
    <ligand>
        <name>ATP</name>
        <dbReference type="ChEBI" id="CHEBI:30616"/>
    </ligand>
</feature>
<dbReference type="GO" id="GO:0005802">
    <property type="term" value="C:trans-Golgi network"/>
    <property type="evidence" value="ECO:0007669"/>
    <property type="project" value="TreeGrafter"/>
</dbReference>
<evidence type="ECO:0000256" key="7">
    <source>
        <dbReference type="ARBA" id="ARBA00022692"/>
    </source>
</evidence>
<dbReference type="PANTHER" id="PTHR24092">
    <property type="entry name" value="PROBABLE PHOSPHOLIPID-TRANSPORTING ATPASE"/>
    <property type="match status" value="1"/>
</dbReference>
<dbReference type="Gene3D" id="3.40.1110.10">
    <property type="entry name" value="Calcium-transporting ATPase, cytoplasmic domain N"/>
    <property type="match status" value="1"/>
</dbReference>
<evidence type="ECO:0000259" key="22">
    <source>
        <dbReference type="Pfam" id="PF00122"/>
    </source>
</evidence>
<evidence type="ECO:0000313" key="25">
    <source>
        <dbReference type="EMBL" id="KAK1804411.1"/>
    </source>
</evidence>
<evidence type="ECO:0000256" key="1">
    <source>
        <dbReference type="ARBA" id="ARBA00001946"/>
    </source>
</evidence>
<comment type="subcellular location">
    <subcellularLocation>
        <location evidence="3">Cell membrane</location>
    </subcellularLocation>
    <subcellularLocation>
        <location evidence="2">Membrane</location>
        <topology evidence="2">Multi-pass membrane protein</topology>
    </subcellularLocation>
</comment>
<feature type="region of interest" description="Disordered" evidence="20">
    <location>
        <begin position="616"/>
        <end position="637"/>
    </location>
</feature>
<feature type="binding site" evidence="18">
    <location>
        <position position="1372"/>
    </location>
    <ligand>
        <name>ATP</name>
        <dbReference type="ChEBI" id="CHEBI:30616"/>
    </ligand>
</feature>
<dbReference type="Gene3D" id="2.70.150.10">
    <property type="entry name" value="Calcium-transporting ATPase, cytoplasmic transduction domain A"/>
    <property type="match status" value="1"/>
</dbReference>
<keyword evidence="6" id="KW-1003">Cell membrane</keyword>
<dbReference type="GO" id="GO:0140326">
    <property type="term" value="F:ATPase-coupled intramembrane lipid transporter activity"/>
    <property type="evidence" value="ECO:0007669"/>
    <property type="project" value="UniProtKB-EC"/>
</dbReference>
<feature type="binding site" evidence="18">
    <location>
        <position position="1366"/>
    </location>
    <ligand>
        <name>ATP</name>
        <dbReference type="ChEBI" id="CHEBI:30616"/>
    </ligand>
</feature>
<feature type="compositionally biased region" description="Basic and acidic residues" evidence="20">
    <location>
        <begin position="1098"/>
        <end position="1177"/>
    </location>
</feature>
<dbReference type="Pfam" id="PF13246">
    <property type="entry name" value="Cation_ATPase"/>
    <property type="match status" value="1"/>
</dbReference>
<dbReference type="SUPFAM" id="SSF81660">
    <property type="entry name" value="Metal cation-transporting ATPase, ATP-binding domain N"/>
    <property type="match status" value="1"/>
</dbReference>
<dbReference type="InterPro" id="IPR018303">
    <property type="entry name" value="ATPase_P-typ_P_site"/>
</dbReference>
<dbReference type="EC" id="7.6.2.1" evidence="5"/>
<dbReference type="PANTHER" id="PTHR24092:SF221">
    <property type="entry name" value="PHOSPHOLIPID-TRANSPORTING ATPASE IA"/>
    <property type="match status" value="1"/>
</dbReference>
<evidence type="ECO:0000256" key="4">
    <source>
        <dbReference type="ARBA" id="ARBA00008109"/>
    </source>
</evidence>
<dbReference type="Gene3D" id="3.40.50.1000">
    <property type="entry name" value="HAD superfamily/HAD-like"/>
    <property type="match status" value="1"/>
</dbReference>
<dbReference type="NCBIfam" id="TIGR01494">
    <property type="entry name" value="ATPase_P-type"/>
    <property type="match status" value="2"/>
</dbReference>
<keyword evidence="14 21" id="KW-0472">Membrane</keyword>
<dbReference type="GO" id="GO:0005524">
    <property type="term" value="F:ATP binding"/>
    <property type="evidence" value="ECO:0007669"/>
    <property type="project" value="UniProtKB-KW"/>
</dbReference>
<dbReference type="GO" id="GO:0005886">
    <property type="term" value="C:plasma membrane"/>
    <property type="evidence" value="ECO:0007669"/>
    <property type="project" value="UniProtKB-SubCell"/>
</dbReference>
<dbReference type="SUPFAM" id="SSF81653">
    <property type="entry name" value="Calcium ATPase, transduction domain A"/>
    <property type="match status" value="1"/>
</dbReference>
<dbReference type="InterPro" id="IPR032630">
    <property type="entry name" value="P_typ_ATPase_c"/>
</dbReference>
<keyword evidence="11 19" id="KW-0460">Magnesium</keyword>
<dbReference type="SUPFAM" id="SSF81665">
    <property type="entry name" value="Calcium ATPase, transmembrane domain M"/>
    <property type="match status" value="1"/>
</dbReference>
<feature type="domain" description="P-type ATPase A" evidence="22">
    <location>
        <begin position="211"/>
        <end position="274"/>
    </location>
</feature>
<dbReference type="FunFam" id="3.40.50.1000:FF:000190">
    <property type="entry name" value="Phospholipid-transporting ATPase"/>
    <property type="match status" value="1"/>
</dbReference>
<feature type="binding site" evidence="18">
    <location>
        <position position="585"/>
    </location>
    <ligand>
        <name>ATP</name>
        <dbReference type="ChEBI" id="CHEBI:30616"/>
    </ligand>
</feature>
<feature type="active site" description="4-aspartylphosphate intermediate" evidence="17">
    <location>
        <position position="585"/>
    </location>
</feature>
<gene>
    <name evidence="25" type="ORF">P4O66_020430</name>
</gene>
<dbReference type="EMBL" id="JAROKS010000004">
    <property type="protein sequence ID" value="KAK1804411.1"/>
    <property type="molecule type" value="Genomic_DNA"/>
</dbReference>
<dbReference type="InterPro" id="IPR023214">
    <property type="entry name" value="HAD_sf"/>
</dbReference>
<feature type="binding site" evidence="18">
    <location>
        <position position="748"/>
    </location>
    <ligand>
        <name>ATP</name>
        <dbReference type="ChEBI" id="CHEBI:30616"/>
    </ligand>
</feature>
<dbReference type="InterPro" id="IPR008250">
    <property type="entry name" value="ATPase_P-typ_transduc_dom_A_sf"/>
</dbReference>
<name>A0AAD8ZSI4_9TELE</name>
<evidence type="ECO:0000256" key="2">
    <source>
        <dbReference type="ARBA" id="ARBA00004141"/>
    </source>
</evidence>
<feature type="compositionally biased region" description="Basic and acidic residues" evidence="20">
    <location>
        <begin position="1186"/>
        <end position="1244"/>
    </location>
</feature>
<evidence type="ECO:0000256" key="20">
    <source>
        <dbReference type="SAM" id="MobiDB-lite"/>
    </source>
</evidence>
<keyword evidence="26" id="KW-1185">Reference proteome</keyword>
<feature type="binding site" evidence="18">
    <location>
        <position position="863"/>
    </location>
    <ligand>
        <name>ATP</name>
        <dbReference type="ChEBI" id="CHEBI:30616"/>
    </ligand>
</feature>
<dbReference type="GO" id="GO:0016887">
    <property type="term" value="F:ATP hydrolysis activity"/>
    <property type="evidence" value="ECO:0007669"/>
    <property type="project" value="InterPro"/>
</dbReference>
<organism evidence="25 26">
    <name type="scientific">Electrophorus voltai</name>
    <dbReference type="NCBI Taxonomy" id="2609070"/>
    <lineage>
        <taxon>Eukaryota</taxon>
        <taxon>Metazoa</taxon>
        <taxon>Chordata</taxon>
        <taxon>Craniata</taxon>
        <taxon>Vertebrata</taxon>
        <taxon>Euteleostomi</taxon>
        <taxon>Actinopterygii</taxon>
        <taxon>Neopterygii</taxon>
        <taxon>Teleostei</taxon>
        <taxon>Ostariophysi</taxon>
        <taxon>Gymnotiformes</taxon>
        <taxon>Gymnotoidei</taxon>
        <taxon>Gymnotidae</taxon>
        <taxon>Electrophorus</taxon>
    </lineage>
</organism>
<evidence type="ECO:0000259" key="23">
    <source>
        <dbReference type="Pfam" id="PF16209"/>
    </source>
</evidence>
<dbReference type="Pfam" id="PF00122">
    <property type="entry name" value="E1-E2_ATPase"/>
    <property type="match status" value="1"/>
</dbReference>
<feature type="transmembrane region" description="Helical" evidence="21">
    <location>
        <begin position="1569"/>
        <end position="1588"/>
    </location>
</feature>
<feature type="compositionally biased region" description="Basic residues" evidence="20">
    <location>
        <begin position="1245"/>
        <end position="1260"/>
    </location>
</feature>
<feature type="region of interest" description="Disordered" evidence="20">
    <location>
        <begin position="1819"/>
        <end position="1842"/>
    </location>
</feature>
<dbReference type="Pfam" id="PF16209">
    <property type="entry name" value="PhoLip_ATPase_N"/>
    <property type="match status" value="1"/>
</dbReference>
<dbReference type="InterPro" id="IPR059000">
    <property type="entry name" value="ATPase_P-type_domA"/>
</dbReference>
<feature type="binding site" evidence="19">
    <location>
        <position position="587"/>
    </location>
    <ligand>
        <name>Mg(2+)</name>
        <dbReference type="ChEBI" id="CHEBI:18420"/>
    </ligand>
</feature>
<feature type="binding site" evidence="19">
    <location>
        <position position="1396"/>
    </location>
    <ligand>
        <name>Mg(2+)</name>
        <dbReference type="ChEBI" id="CHEBI:18420"/>
    </ligand>
</feature>
<feature type="binding site" evidence="19">
    <location>
        <position position="585"/>
    </location>
    <ligand>
        <name>Mg(2+)</name>
        <dbReference type="ChEBI" id="CHEBI:18420"/>
    </ligand>
</feature>
<accession>A0AAD8ZSI4</accession>
<feature type="transmembrane region" description="Helical" evidence="21">
    <location>
        <begin position="516"/>
        <end position="539"/>
    </location>
</feature>
<keyword evidence="7 21" id="KW-0812">Transmembrane</keyword>
<evidence type="ECO:0000256" key="15">
    <source>
        <dbReference type="ARBA" id="ARBA00034036"/>
    </source>
</evidence>
<feature type="compositionally biased region" description="Low complexity" evidence="20">
    <location>
        <begin position="934"/>
        <end position="945"/>
    </location>
</feature>
<feature type="binding site" evidence="19">
    <location>
        <position position="1392"/>
    </location>
    <ligand>
        <name>Mg(2+)</name>
        <dbReference type="ChEBI" id="CHEBI:18420"/>
    </ligand>
</feature>
<evidence type="ECO:0000256" key="17">
    <source>
        <dbReference type="PIRSR" id="PIRSR606539-1"/>
    </source>
</evidence>
<comment type="catalytic activity">
    <reaction evidence="15">
        <text>ATP + H2O + phospholipidSide 1 = ADP + phosphate + phospholipidSide 2.</text>
        <dbReference type="EC" id="7.6.2.1"/>
    </reaction>
</comment>
<dbReference type="SUPFAM" id="SSF56784">
    <property type="entry name" value="HAD-like"/>
    <property type="match status" value="1"/>
</dbReference>
<feature type="domain" description="P-type ATPase C-terminal" evidence="24">
    <location>
        <begin position="1418"/>
        <end position="1669"/>
    </location>
</feature>
<keyword evidence="12" id="KW-1278">Translocase</keyword>
<evidence type="ECO:0000256" key="10">
    <source>
        <dbReference type="ARBA" id="ARBA00022840"/>
    </source>
</evidence>
<dbReference type="FunFam" id="3.40.1110.10:FF:000010">
    <property type="entry name" value="Phospholipid-transporting ATPase"/>
    <property type="match status" value="1"/>
</dbReference>
<evidence type="ECO:0000256" key="14">
    <source>
        <dbReference type="ARBA" id="ARBA00023136"/>
    </source>
</evidence>
<dbReference type="GO" id="GO:0000287">
    <property type="term" value="F:magnesium ion binding"/>
    <property type="evidence" value="ECO:0007669"/>
    <property type="project" value="InterPro"/>
</dbReference>
<dbReference type="FunFam" id="2.70.150.10:FF:000021">
    <property type="entry name" value="Phospholipid-transporting ATPase"/>
    <property type="match status" value="1"/>
</dbReference>
<keyword evidence="10 18" id="KW-0067">ATP-binding</keyword>
<dbReference type="InterPro" id="IPR023298">
    <property type="entry name" value="ATPase_P-typ_TM_dom_sf"/>
</dbReference>
<dbReference type="InterPro" id="IPR032631">
    <property type="entry name" value="P-type_ATPase_N"/>
</dbReference>
<feature type="compositionally biased region" description="Basic and acidic residues" evidence="20">
    <location>
        <begin position="1034"/>
        <end position="1089"/>
    </location>
</feature>
<feature type="binding site" evidence="18">
    <location>
        <position position="586"/>
    </location>
    <ligand>
        <name>ATP</name>
        <dbReference type="ChEBI" id="CHEBI:30616"/>
    </ligand>
</feature>
<comment type="cofactor">
    <cofactor evidence="1 19">
        <name>Mg(2+)</name>
        <dbReference type="ChEBI" id="CHEBI:18420"/>
    </cofactor>
</comment>
<feature type="domain" description="P-type ATPase N-terminal" evidence="23">
    <location>
        <begin position="19"/>
        <end position="53"/>
    </location>
</feature>
<comment type="similarity">
    <text evidence="4">Belongs to the cation transport ATPase (P-type) (TC 3.A.3) family. Type IV subfamily.</text>
</comment>
<dbReference type="NCBIfam" id="TIGR01652">
    <property type="entry name" value="ATPase-Plipid"/>
    <property type="match status" value="2"/>
</dbReference>
<evidence type="ECO:0000256" key="3">
    <source>
        <dbReference type="ARBA" id="ARBA00004236"/>
    </source>
</evidence>
<evidence type="ECO:0000256" key="18">
    <source>
        <dbReference type="PIRSR" id="PIRSR606539-2"/>
    </source>
</evidence>
<comment type="catalytic activity">
    <reaction evidence="16">
        <text>a 1,2-diacyl-sn-glycero-3-phospho-L-serine(out) + ATP + H2O = a 1,2-diacyl-sn-glycero-3-phospho-L-serine(in) + ADP + phosphate + H(+)</text>
        <dbReference type="Rhea" id="RHEA:38567"/>
        <dbReference type="ChEBI" id="CHEBI:15377"/>
        <dbReference type="ChEBI" id="CHEBI:15378"/>
        <dbReference type="ChEBI" id="CHEBI:30616"/>
        <dbReference type="ChEBI" id="CHEBI:43474"/>
        <dbReference type="ChEBI" id="CHEBI:57262"/>
        <dbReference type="ChEBI" id="CHEBI:456216"/>
    </reaction>
    <physiologicalReaction direction="left-to-right" evidence="16">
        <dbReference type="Rhea" id="RHEA:38568"/>
    </physiologicalReaction>
</comment>
<evidence type="ECO:0000256" key="13">
    <source>
        <dbReference type="ARBA" id="ARBA00022989"/>
    </source>
</evidence>
<feature type="binding site" evidence="18">
    <location>
        <position position="861"/>
    </location>
    <ligand>
        <name>ATP</name>
        <dbReference type="ChEBI" id="CHEBI:30616"/>
    </ligand>
</feature>
<feature type="transmembrane region" description="Helical" evidence="21">
    <location>
        <begin position="376"/>
        <end position="399"/>
    </location>
</feature>
<keyword evidence="9 18" id="KW-0547">Nucleotide-binding</keyword>
<evidence type="ECO:0000256" key="9">
    <source>
        <dbReference type="ARBA" id="ARBA00022741"/>
    </source>
</evidence>
<evidence type="ECO:0000256" key="19">
    <source>
        <dbReference type="PIRSR" id="PIRSR606539-3"/>
    </source>
</evidence>